<accession>A0A7S1SYF3</accession>
<name>A0A7S1SYF3_9CHLO</name>
<protein>
    <submittedName>
        <fullName evidence="2">Uncharacterized protein</fullName>
    </submittedName>
</protein>
<organism evidence="2">
    <name type="scientific">Tetraselmis chuii</name>
    <dbReference type="NCBI Taxonomy" id="63592"/>
    <lineage>
        <taxon>Eukaryota</taxon>
        <taxon>Viridiplantae</taxon>
        <taxon>Chlorophyta</taxon>
        <taxon>core chlorophytes</taxon>
        <taxon>Chlorodendrophyceae</taxon>
        <taxon>Chlorodendrales</taxon>
        <taxon>Chlorodendraceae</taxon>
        <taxon>Tetraselmis</taxon>
    </lineage>
</organism>
<feature type="compositionally biased region" description="Polar residues" evidence="1">
    <location>
        <begin position="44"/>
        <end position="57"/>
    </location>
</feature>
<evidence type="ECO:0000256" key="1">
    <source>
        <dbReference type="SAM" id="MobiDB-lite"/>
    </source>
</evidence>
<proteinExistence type="predicted"/>
<feature type="region of interest" description="Disordered" evidence="1">
    <location>
        <begin position="44"/>
        <end position="69"/>
    </location>
</feature>
<reference evidence="2" key="1">
    <citation type="submission" date="2021-01" db="EMBL/GenBank/DDBJ databases">
        <authorList>
            <person name="Corre E."/>
            <person name="Pelletier E."/>
            <person name="Niang G."/>
            <person name="Scheremetjew M."/>
            <person name="Finn R."/>
            <person name="Kale V."/>
            <person name="Holt S."/>
            <person name="Cochrane G."/>
            <person name="Meng A."/>
            <person name="Brown T."/>
            <person name="Cohen L."/>
        </authorList>
    </citation>
    <scope>NUCLEOTIDE SEQUENCE</scope>
    <source>
        <strain evidence="2">PLY429</strain>
    </source>
</reference>
<sequence>MTLNDDGTDHTMDSKSEGFMIGLQQAAVTHGPYLRDLYLGNSNSNQLTASNSDSQNHGRVPSQRAPNMGVPCHDRATISHGDFTDWHQLATEMSPIMDEIGEDVRMSVAMTSYMTEIYSVVGWDLMLVV</sequence>
<gene>
    <name evidence="2" type="ORF">TCHU04912_LOCUS12750</name>
</gene>
<dbReference type="AlphaFoldDB" id="A0A7S1SYF3"/>
<dbReference type="EMBL" id="HBGG01024532">
    <property type="protein sequence ID" value="CAD9210511.1"/>
    <property type="molecule type" value="Transcribed_RNA"/>
</dbReference>
<evidence type="ECO:0000313" key="2">
    <source>
        <dbReference type="EMBL" id="CAD9210511.1"/>
    </source>
</evidence>